<keyword evidence="3" id="KW-1185">Reference proteome</keyword>
<evidence type="ECO:0000256" key="1">
    <source>
        <dbReference type="SAM" id="MobiDB-lite"/>
    </source>
</evidence>
<dbReference type="Gene3D" id="3.10.450.50">
    <property type="match status" value="1"/>
</dbReference>
<sequence>MNLVEIALNDLSGAETFPLDALMTLRQKWAEARGPLLEALNLFASGADRSPENAEKVFFGLHLMAEKRETEAWAPLLAVAMEREILYDMIGDATSETLPAILLSLYPGDLDGLKKLIEAPQADDWGRVAALECFSAIAADGQIPMDEAVAFLSKCFETLQPRENHPVWYGWQGCVALLGLSELEPSVARAFRQGLVEKNVLTFEDFQADLRASRAAADRRELFEERGIKPIDDALDALAVFDVDEDDLPEAPAENPLKNVGRNDPCPCGSGKKYKKCCLAAE</sequence>
<dbReference type="Pfam" id="PF02810">
    <property type="entry name" value="SEC-C"/>
    <property type="match status" value="1"/>
</dbReference>
<gene>
    <name evidence="2" type="ORF">K2U94_08335</name>
</gene>
<dbReference type="SUPFAM" id="SSF103642">
    <property type="entry name" value="Sec-C motif"/>
    <property type="match status" value="1"/>
</dbReference>
<dbReference type="RefSeq" id="WP_243066769.1">
    <property type="nucleotide sequence ID" value="NZ_JAIVFK010000044.1"/>
</dbReference>
<evidence type="ECO:0000313" key="2">
    <source>
        <dbReference type="EMBL" id="MCI4682775.1"/>
    </source>
</evidence>
<dbReference type="InterPro" id="IPR004027">
    <property type="entry name" value="SEC_C_motif"/>
</dbReference>
<dbReference type="Pfam" id="PF06685">
    <property type="entry name" value="DUF1186"/>
    <property type="match status" value="1"/>
</dbReference>
<evidence type="ECO:0000313" key="3">
    <source>
        <dbReference type="Proteomes" id="UP001139104"/>
    </source>
</evidence>
<accession>A0ABS9Z5U7</accession>
<dbReference type="Proteomes" id="UP001139104">
    <property type="component" value="Unassembled WGS sequence"/>
</dbReference>
<feature type="region of interest" description="Disordered" evidence="1">
    <location>
        <begin position="249"/>
        <end position="272"/>
    </location>
</feature>
<reference evidence="2" key="1">
    <citation type="journal article" date="2022" name="ISME J.">
        <title>Identification of active gaseous-alkane degraders at natural gas seeps.</title>
        <authorList>
            <person name="Farhan Ul Haque M."/>
            <person name="Hernandez M."/>
            <person name="Crombie A.T."/>
            <person name="Murrell J.C."/>
        </authorList>
    </citation>
    <scope>NUCLEOTIDE SEQUENCE</scope>
    <source>
        <strain evidence="2">PC2</strain>
    </source>
</reference>
<protein>
    <submittedName>
        <fullName evidence="2">DUF1186 domain-containing protein</fullName>
    </submittedName>
</protein>
<dbReference type="InterPro" id="IPR010602">
    <property type="entry name" value="DUF1186"/>
</dbReference>
<organism evidence="2 3">
    <name type="scientific">Candidatus Rhodoblastus alkanivorans</name>
    <dbReference type="NCBI Taxonomy" id="2954117"/>
    <lineage>
        <taxon>Bacteria</taxon>
        <taxon>Pseudomonadati</taxon>
        <taxon>Pseudomonadota</taxon>
        <taxon>Alphaproteobacteria</taxon>
        <taxon>Hyphomicrobiales</taxon>
        <taxon>Rhodoblastaceae</taxon>
        <taxon>Rhodoblastus</taxon>
    </lineage>
</organism>
<name>A0ABS9Z5U7_9HYPH</name>
<proteinExistence type="predicted"/>
<dbReference type="EMBL" id="JAIVFP010000001">
    <property type="protein sequence ID" value="MCI4682775.1"/>
    <property type="molecule type" value="Genomic_DNA"/>
</dbReference>
<comment type="caution">
    <text evidence="2">The sequence shown here is derived from an EMBL/GenBank/DDBJ whole genome shotgun (WGS) entry which is preliminary data.</text>
</comment>